<gene>
    <name evidence="2" type="ORF">WR25_12591</name>
</gene>
<dbReference type="EMBL" id="LIAE01008056">
    <property type="protein sequence ID" value="PAV75580.1"/>
    <property type="molecule type" value="Genomic_DNA"/>
</dbReference>
<evidence type="ECO:0000313" key="3">
    <source>
        <dbReference type="Proteomes" id="UP000218231"/>
    </source>
</evidence>
<evidence type="ECO:0000313" key="2">
    <source>
        <dbReference type="EMBL" id="PAV75580.1"/>
    </source>
</evidence>
<dbReference type="InterPro" id="IPR002413">
    <property type="entry name" value="V5_allergen-like"/>
</dbReference>
<dbReference type="Gene3D" id="3.40.33.10">
    <property type="entry name" value="CAP"/>
    <property type="match status" value="2"/>
</dbReference>
<dbReference type="STRING" id="2018661.A0A2A2KNW0"/>
<organism evidence="2 3">
    <name type="scientific">Diploscapter pachys</name>
    <dbReference type="NCBI Taxonomy" id="2018661"/>
    <lineage>
        <taxon>Eukaryota</taxon>
        <taxon>Metazoa</taxon>
        <taxon>Ecdysozoa</taxon>
        <taxon>Nematoda</taxon>
        <taxon>Chromadorea</taxon>
        <taxon>Rhabditida</taxon>
        <taxon>Rhabditina</taxon>
        <taxon>Rhabditomorpha</taxon>
        <taxon>Rhabditoidea</taxon>
        <taxon>Rhabditidae</taxon>
        <taxon>Diploscapter</taxon>
    </lineage>
</organism>
<evidence type="ECO:0000259" key="1">
    <source>
        <dbReference type="SMART" id="SM00198"/>
    </source>
</evidence>
<dbReference type="PRINTS" id="PR00837">
    <property type="entry name" value="V5TPXLIKE"/>
</dbReference>
<feature type="domain" description="SCP" evidence="1">
    <location>
        <begin position="296"/>
        <end position="455"/>
    </location>
</feature>
<proteinExistence type="predicted"/>
<dbReference type="InterPro" id="IPR035940">
    <property type="entry name" value="CAP_sf"/>
</dbReference>
<dbReference type="InterPro" id="IPR014044">
    <property type="entry name" value="CAP_dom"/>
</dbReference>
<accession>A0A2A2KNW0</accession>
<feature type="domain" description="SCP" evidence="1">
    <location>
        <begin position="86"/>
        <end position="240"/>
    </location>
</feature>
<dbReference type="InterPro" id="IPR001283">
    <property type="entry name" value="CRISP-related"/>
</dbReference>
<dbReference type="OrthoDB" id="5849517at2759"/>
<dbReference type="GO" id="GO:0005576">
    <property type="term" value="C:extracellular region"/>
    <property type="evidence" value="ECO:0007669"/>
    <property type="project" value="InterPro"/>
</dbReference>
<reference evidence="2 3" key="1">
    <citation type="journal article" date="2017" name="Curr. Biol.">
        <title>Genome architecture and evolution of a unichromosomal asexual nematode.</title>
        <authorList>
            <person name="Fradin H."/>
            <person name="Zegar C."/>
            <person name="Gutwein M."/>
            <person name="Lucas J."/>
            <person name="Kovtun M."/>
            <person name="Corcoran D."/>
            <person name="Baugh L.R."/>
            <person name="Kiontke K."/>
            <person name="Gunsalus K."/>
            <person name="Fitch D.H."/>
            <person name="Piano F."/>
        </authorList>
    </citation>
    <scope>NUCLEOTIDE SEQUENCE [LARGE SCALE GENOMIC DNA]</scope>
    <source>
        <strain evidence="2">PF1309</strain>
    </source>
</reference>
<dbReference type="Pfam" id="PF00188">
    <property type="entry name" value="CAP"/>
    <property type="match status" value="2"/>
</dbReference>
<dbReference type="InterPro" id="IPR018244">
    <property type="entry name" value="Allrgn_V5/Tpx1_CS"/>
</dbReference>
<sequence>MAEMETRFNRQKRLKSSNRMTYKTGESHVKFDIDVSLWGRKVGEFLAVENSTGMCVFRMKLLWLLASVGVASAATYGCTTPTLDDTGREMWVKGFNDARRSMAKGMEPNKCGPLPTGKNVYEMNYDCNLETVAYNAVSTCSGATPTGLNASYTYIKSMMWSSPASWPNDGRNQAGKQMTDWWSLVQANGIGTDLTYTGGAIKEWAVIANGKNTAFGCAYAQCLSGSVYKWNMICIFNTALGTGDKVYEAGPACTAAADCTYMPSSTCNDGLCHTDSLSGPPEENNICPAAANMNDDIRTAFITRHNALKSSGVRGLEPDGAGGNAPKGKQSLKYRWDCAIEKNAIAWGATCAQAHSTNANRTVGGEAWGENLYTMFAPQAPKQAAIDGSNLWWAELKDFGVGQENILTPAVWDKKVGHYTQMAWETTYKLGCSVNYCSGNTWVVCQYGPTGNYMNQLIYTKGDPCTSDAGCPAGTTCSVSEGLCVKP</sequence>
<protein>
    <recommendedName>
        <fullName evidence="1">SCP domain-containing protein</fullName>
    </recommendedName>
</protein>
<dbReference type="SUPFAM" id="SSF55797">
    <property type="entry name" value="PR-1-like"/>
    <property type="match status" value="2"/>
</dbReference>
<comment type="caution">
    <text evidence="2">The sequence shown here is derived from an EMBL/GenBank/DDBJ whole genome shotgun (WGS) entry which is preliminary data.</text>
</comment>
<name>A0A2A2KNW0_9BILA</name>
<keyword evidence="3" id="KW-1185">Reference proteome</keyword>
<dbReference type="CDD" id="cd05380">
    <property type="entry name" value="CAP_euk"/>
    <property type="match status" value="2"/>
</dbReference>
<dbReference type="SMART" id="SM00198">
    <property type="entry name" value="SCP"/>
    <property type="match status" value="2"/>
</dbReference>
<dbReference type="AlphaFoldDB" id="A0A2A2KNW0"/>
<dbReference type="PRINTS" id="PR00838">
    <property type="entry name" value="V5ALLERGEN"/>
</dbReference>
<dbReference type="PANTHER" id="PTHR10334">
    <property type="entry name" value="CYSTEINE-RICH SECRETORY PROTEIN-RELATED"/>
    <property type="match status" value="1"/>
</dbReference>
<dbReference type="Proteomes" id="UP000218231">
    <property type="component" value="Unassembled WGS sequence"/>
</dbReference>
<dbReference type="PROSITE" id="PS01009">
    <property type="entry name" value="CRISP_1"/>
    <property type="match status" value="1"/>
</dbReference>